<reference evidence="2 3" key="1">
    <citation type="submission" date="2017-05" db="EMBL/GenBank/DDBJ databases">
        <title>Genomic insights into alkan degradation activity of Oleiphilus messinensis.</title>
        <authorList>
            <person name="Kozyavkin S.A."/>
            <person name="Slesarev A.I."/>
            <person name="Golyshin P.N."/>
            <person name="Korzhenkov A."/>
            <person name="Golyshina O.N."/>
            <person name="Toshchakov S.V."/>
        </authorList>
    </citation>
    <scope>NUCLEOTIDE SEQUENCE [LARGE SCALE GENOMIC DNA]</scope>
    <source>
        <strain evidence="2 3">ME102</strain>
    </source>
</reference>
<dbReference type="EMBL" id="CP021425">
    <property type="protein sequence ID" value="ARU54515.1"/>
    <property type="molecule type" value="Genomic_DNA"/>
</dbReference>
<keyword evidence="3" id="KW-1185">Reference proteome</keyword>
<protein>
    <submittedName>
        <fullName evidence="2">Uncharacterized protein</fullName>
    </submittedName>
</protein>
<dbReference type="Proteomes" id="UP000196027">
    <property type="component" value="Chromosome"/>
</dbReference>
<keyword evidence="1" id="KW-0732">Signal</keyword>
<dbReference type="RefSeq" id="WP_087459709.1">
    <property type="nucleotide sequence ID" value="NZ_CP021425.1"/>
</dbReference>
<evidence type="ECO:0000313" key="2">
    <source>
        <dbReference type="EMBL" id="ARU54515.1"/>
    </source>
</evidence>
<evidence type="ECO:0000256" key="1">
    <source>
        <dbReference type="SAM" id="SignalP"/>
    </source>
</evidence>
<sequence length="163" mass="18058">MTLQIRGFTFFTTLLLASLISLTSSQSAQADIQINRAPVTDNMMQLLLSKGVYLHDGHYWYDSHTGLWGYDGGPVQGQIWPGLPIQAKLPTDASRGQTGVYINNRELQLSELHALSTYIQLSKPGRYWLRANGKGGMEGQPASFDLSLRLPENAPSWHLAQAD</sequence>
<name>A0A1Y0I4Q2_9GAMM</name>
<accession>A0A1Y0I4Q2</accession>
<dbReference type="OrthoDB" id="1495881at2"/>
<feature type="signal peptide" evidence="1">
    <location>
        <begin position="1"/>
        <end position="30"/>
    </location>
</feature>
<evidence type="ECO:0000313" key="3">
    <source>
        <dbReference type="Proteomes" id="UP000196027"/>
    </source>
</evidence>
<proteinExistence type="predicted"/>
<feature type="chain" id="PRO_5013186084" evidence="1">
    <location>
        <begin position="31"/>
        <end position="163"/>
    </location>
</feature>
<gene>
    <name evidence="2" type="ORF">OLMES_0411</name>
</gene>
<organism evidence="2 3">
    <name type="scientific">Oleiphilus messinensis</name>
    <dbReference type="NCBI Taxonomy" id="141451"/>
    <lineage>
        <taxon>Bacteria</taxon>
        <taxon>Pseudomonadati</taxon>
        <taxon>Pseudomonadota</taxon>
        <taxon>Gammaproteobacteria</taxon>
        <taxon>Oceanospirillales</taxon>
        <taxon>Oleiphilaceae</taxon>
        <taxon>Oleiphilus</taxon>
    </lineage>
</organism>
<dbReference type="KEGG" id="ome:OLMES_0411"/>
<dbReference type="AlphaFoldDB" id="A0A1Y0I4Q2"/>